<sequence>MHVATFLVVLSLLMDIYIYLSGVGLRHPVITLQVSLRAVSTCFVRLDWFHTGLAYSPAEKQSASPVVRIVFGVAPHLLPASFRIDMIFLS</sequence>
<dbReference type="Proteomes" id="UP001160148">
    <property type="component" value="Unassembled WGS sequence"/>
</dbReference>
<proteinExistence type="predicted"/>
<organism evidence="1 2">
    <name type="scientific">Macrosiphum euphorbiae</name>
    <name type="common">potato aphid</name>
    <dbReference type="NCBI Taxonomy" id="13131"/>
    <lineage>
        <taxon>Eukaryota</taxon>
        <taxon>Metazoa</taxon>
        <taxon>Ecdysozoa</taxon>
        <taxon>Arthropoda</taxon>
        <taxon>Hexapoda</taxon>
        <taxon>Insecta</taxon>
        <taxon>Pterygota</taxon>
        <taxon>Neoptera</taxon>
        <taxon>Paraneoptera</taxon>
        <taxon>Hemiptera</taxon>
        <taxon>Sternorrhyncha</taxon>
        <taxon>Aphidomorpha</taxon>
        <taxon>Aphidoidea</taxon>
        <taxon>Aphididae</taxon>
        <taxon>Macrosiphini</taxon>
        <taxon>Macrosiphum</taxon>
    </lineage>
</organism>
<dbReference type="AlphaFoldDB" id="A0AAV0X2J8"/>
<name>A0AAV0X2J8_9HEMI</name>
<evidence type="ECO:0000313" key="2">
    <source>
        <dbReference type="Proteomes" id="UP001160148"/>
    </source>
</evidence>
<gene>
    <name evidence="1" type="ORF">MEUPH1_LOCUS17043</name>
</gene>
<accession>A0AAV0X2J8</accession>
<evidence type="ECO:0008006" key="3">
    <source>
        <dbReference type="Google" id="ProtNLM"/>
    </source>
</evidence>
<protein>
    <recommendedName>
        <fullName evidence="3">Secreted protein</fullName>
    </recommendedName>
</protein>
<keyword evidence="2" id="KW-1185">Reference proteome</keyword>
<dbReference type="EMBL" id="CARXXK010000003">
    <property type="protein sequence ID" value="CAI6361917.1"/>
    <property type="molecule type" value="Genomic_DNA"/>
</dbReference>
<comment type="caution">
    <text evidence="1">The sequence shown here is derived from an EMBL/GenBank/DDBJ whole genome shotgun (WGS) entry which is preliminary data.</text>
</comment>
<reference evidence="1 2" key="1">
    <citation type="submission" date="2023-01" db="EMBL/GenBank/DDBJ databases">
        <authorList>
            <person name="Whitehead M."/>
        </authorList>
    </citation>
    <scope>NUCLEOTIDE SEQUENCE [LARGE SCALE GENOMIC DNA]</scope>
</reference>
<evidence type="ECO:0000313" key="1">
    <source>
        <dbReference type="EMBL" id="CAI6361917.1"/>
    </source>
</evidence>